<accession>A0A326RTK6</accession>
<reference evidence="3 4" key="1">
    <citation type="submission" date="2018-06" db="EMBL/GenBank/DDBJ databases">
        <title>Genomic Encyclopedia of Archaeal and Bacterial Type Strains, Phase II (KMG-II): from individual species to whole genera.</title>
        <authorList>
            <person name="Goeker M."/>
        </authorList>
    </citation>
    <scope>NUCLEOTIDE SEQUENCE [LARGE SCALE GENOMIC DNA]</scope>
    <source>
        <strain evidence="3 4">T4</strain>
    </source>
</reference>
<evidence type="ECO:0000259" key="2">
    <source>
        <dbReference type="PROSITE" id="PS50110"/>
    </source>
</evidence>
<dbReference type="InterPro" id="IPR011006">
    <property type="entry name" value="CheY-like_superfamily"/>
</dbReference>
<dbReference type="InterPro" id="IPR052893">
    <property type="entry name" value="TCS_response_regulator"/>
</dbReference>
<dbReference type="Proteomes" id="UP000248917">
    <property type="component" value="Unassembled WGS sequence"/>
</dbReference>
<proteinExistence type="predicted"/>
<gene>
    <name evidence="3" type="ORF">CLV31_10710</name>
</gene>
<feature type="modified residue" description="4-aspartylphosphate" evidence="1">
    <location>
        <position position="69"/>
    </location>
</feature>
<keyword evidence="4" id="KW-1185">Reference proteome</keyword>
<dbReference type="Gene3D" id="3.40.50.2300">
    <property type="match status" value="1"/>
</dbReference>
<name>A0A326RTK6_9BACT</name>
<dbReference type="InterPro" id="IPR001789">
    <property type="entry name" value="Sig_transdc_resp-reg_receiver"/>
</dbReference>
<dbReference type="PANTHER" id="PTHR44520:SF2">
    <property type="entry name" value="RESPONSE REGULATOR RCP1"/>
    <property type="match status" value="1"/>
</dbReference>
<sequence>MSKFKISEIFFIDDDAIVRMVGKKILNSIDFDKTLTQFENGKKAIEAIMERVATNQILESQGPVLILLDINMPVMDGWGFLDAFSKLDSKIKSQFKISIITSSIDASDRDKAFSYPEVLDYISKPLSGKHVTDFLARHQLYEAEMPN</sequence>
<dbReference type="GO" id="GO:0000160">
    <property type="term" value="P:phosphorelay signal transduction system"/>
    <property type="evidence" value="ECO:0007669"/>
    <property type="project" value="InterPro"/>
</dbReference>
<comment type="caution">
    <text evidence="3">The sequence shown here is derived from an EMBL/GenBank/DDBJ whole genome shotgun (WGS) entry which is preliminary data.</text>
</comment>
<protein>
    <submittedName>
        <fullName evidence="3">CheY-like chemotaxis protein</fullName>
    </submittedName>
</protein>
<dbReference type="SUPFAM" id="SSF52172">
    <property type="entry name" value="CheY-like"/>
    <property type="match status" value="1"/>
</dbReference>
<dbReference type="EMBL" id="QKTX01000007">
    <property type="protein sequence ID" value="PZV83058.1"/>
    <property type="molecule type" value="Genomic_DNA"/>
</dbReference>
<evidence type="ECO:0000313" key="3">
    <source>
        <dbReference type="EMBL" id="PZV83058.1"/>
    </source>
</evidence>
<dbReference type="OrthoDB" id="1524091at2"/>
<organism evidence="3 4">
    <name type="scientific">Algoriphagus aquaeductus</name>
    <dbReference type="NCBI Taxonomy" id="475299"/>
    <lineage>
        <taxon>Bacteria</taxon>
        <taxon>Pseudomonadati</taxon>
        <taxon>Bacteroidota</taxon>
        <taxon>Cytophagia</taxon>
        <taxon>Cytophagales</taxon>
        <taxon>Cyclobacteriaceae</taxon>
        <taxon>Algoriphagus</taxon>
    </lineage>
</organism>
<feature type="domain" description="Response regulatory" evidence="2">
    <location>
        <begin position="8"/>
        <end position="139"/>
    </location>
</feature>
<keyword evidence="1" id="KW-0597">Phosphoprotein</keyword>
<evidence type="ECO:0000313" key="4">
    <source>
        <dbReference type="Proteomes" id="UP000248917"/>
    </source>
</evidence>
<dbReference type="PANTHER" id="PTHR44520">
    <property type="entry name" value="RESPONSE REGULATOR RCP1-RELATED"/>
    <property type="match status" value="1"/>
</dbReference>
<evidence type="ECO:0000256" key="1">
    <source>
        <dbReference type="PROSITE-ProRule" id="PRU00169"/>
    </source>
</evidence>
<dbReference type="Pfam" id="PF00072">
    <property type="entry name" value="Response_reg"/>
    <property type="match status" value="1"/>
</dbReference>
<dbReference type="AlphaFoldDB" id="A0A326RTK6"/>
<dbReference type="RefSeq" id="WP_111392874.1">
    <property type="nucleotide sequence ID" value="NZ_JBKBOX010000017.1"/>
</dbReference>
<dbReference type="PROSITE" id="PS50110">
    <property type="entry name" value="RESPONSE_REGULATORY"/>
    <property type="match status" value="1"/>
</dbReference>
<dbReference type="SMART" id="SM00448">
    <property type="entry name" value="REC"/>
    <property type="match status" value="1"/>
</dbReference>